<comment type="caution">
    <text evidence="2">The sequence shown here is derived from an EMBL/GenBank/DDBJ whole genome shotgun (WGS) entry which is preliminary data.</text>
</comment>
<evidence type="ECO:0000313" key="2">
    <source>
        <dbReference type="EMBL" id="KAK8993839.1"/>
    </source>
</evidence>
<feature type="region of interest" description="Disordered" evidence="1">
    <location>
        <begin position="82"/>
        <end position="115"/>
    </location>
</feature>
<evidence type="ECO:0000256" key="1">
    <source>
        <dbReference type="SAM" id="MobiDB-lite"/>
    </source>
</evidence>
<proteinExistence type="predicted"/>
<keyword evidence="3" id="KW-1185">Reference proteome</keyword>
<evidence type="ECO:0000313" key="3">
    <source>
        <dbReference type="Proteomes" id="UP001396334"/>
    </source>
</evidence>
<accession>A0ABR2PZH2</accession>
<name>A0ABR2PZH2_9ROSI</name>
<organism evidence="2 3">
    <name type="scientific">Hibiscus sabdariffa</name>
    <name type="common">roselle</name>
    <dbReference type="NCBI Taxonomy" id="183260"/>
    <lineage>
        <taxon>Eukaryota</taxon>
        <taxon>Viridiplantae</taxon>
        <taxon>Streptophyta</taxon>
        <taxon>Embryophyta</taxon>
        <taxon>Tracheophyta</taxon>
        <taxon>Spermatophyta</taxon>
        <taxon>Magnoliopsida</taxon>
        <taxon>eudicotyledons</taxon>
        <taxon>Gunneridae</taxon>
        <taxon>Pentapetalae</taxon>
        <taxon>rosids</taxon>
        <taxon>malvids</taxon>
        <taxon>Malvales</taxon>
        <taxon>Malvaceae</taxon>
        <taxon>Malvoideae</taxon>
        <taxon>Hibiscus</taxon>
    </lineage>
</organism>
<feature type="compositionally biased region" description="Basic and acidic residues" evidence="1">
    <location>
        <begin position="91"/>
        <end position="102"/>
    </location>
</feature>
<dbReference type="EMBL" id="JBBPBN010000048">
    <property type="protein sequence ID" value="KAK8993839.1"/>
    <property type="molecule type" value="Genomic_DNA"/>
</dbReference>
<dbReference type="Proteomes" id="UP001396334">
    <property type="component" value="Unassembled WGS sequence"/>
</dbReference>
<feature type="region of interest" description="Disordered" evidence="1">
    <location>
        <begin position="42"/>
        <end position="61"/>
    </location>
</feature>
<protein>
    <submittedName>
        <fullName evidence="2">Uncharacterized protein</fullName>
    </submittedName>
</protein>
<reference evidence="2 3" key="1">
    <citation type="journal article" date="2024" name="G3 (Bethesda)">
        <title>Genome assembly of Hibiscus sabdariffa L. provides insights into metabolisms of medicinal natural products.</title>
        <authorList>
            <person name="Kim T."/>
        </authorList>
    </citation>
    <scope>NUCLEOTIDE SEQUENCE [LARGE SCALE GENOMIC DNA]</scope>
    <source>
        <strain evidence="2">TK-2024</strain>
        <tissue evidence="2">Old leaves</tissue>
    </source>
</reference>
<gene>
    <name evidence="2" type="ORF">V6N11_008054</name>
</gene>
<sequence>MTWIAKGRGGTGGVQGGVVGWVRGQCTLPFHAHRWVFTRPMVSQDQPTTPSPSPSYKKPHSHTAFLHTSLFIFLSSLKANQQPPARDEDEQCHHGILKEKAIKQRPWRGSPRAKG</sequence>
<feature type="compositionally biased region" description="Basic residues" evidence="1">
    <location>
        <begin position="103"/>
        <end position="115"/>
    </location>
</feature>